<dbReference type="SUPFAM" id="SSF82866">
    <property type="entry name" value="Multidrug efflux transporter AcrB transmembrane domain"/>
    <property type="match status" value="2"/>
</dbReference>
<dbReference type="STRING" id="416591.Tlet_0509"/>
<keyword evidence="9" id="KW-1185">Reference proteome</keyword>
<feature type="domain" description="Membrane transport protein MMPL" evidence="7">
    <location>
        <begin position="629"/>
        <end position="759"/>
    </location>
</feature>
<keyword evidence="3 6" id="KW-0812">Transmembrane</keyword>
<dbReference type="Proteomes" id="UP000002016">
    <property type="component" value="Chromosome"/>
</dbReference>
<evidence type="ECO:0000259" key="7">
    <source>
        <dbReference type="Pfam" id="PF03176"/>
    </source>
</evidence>
<dbReference type="InterPro" id="IPR050545">
    <property type="entry name" value="Mycobact_MmpL"/>
</dbReference>
<dbReference type="KEGG" id="tle:Tlet_0509"/>
<organism evidence="8 9">
    <name type="scientific">Pseudothermotoga lettingae (strain ATCC BAA-301 / DSM 14385 / NBRC 107922 / TMO)</name>
    <name type="common">Thermotoga lettingae</name>
    <dbReference type="NCBI Taxonomy" id="416591"/>
    <lineage>
        <taxon>Bacteria</taxon>
        <taxon>Thermotogati</taxon>
        <taxon>Thermotogota</taxon>
        <taxon>Thermotogae</taxon>
        <taxon>Thermotogales</taxon>
        <taxon>Thermotogaceae</taxon>
        <taxon>Pseudothermotoga</taxon>
    </lineage>
</organism>
<feature type="transmembrane region" description="Helical" evidence="6">
    <location>
        <begin position="743"/>
        <end position="766"/>
    </location>
</feature>
<feature type="transmembrane region" description="Helical" evidence="6">
    <location>
        <begin position="332"/>
        <end position="355"/>
    </location>
</feature>
<protein>
    <submittedName>
        <fullName evidence="8">Exporter of the RND superfamily protein-like protein</fullName>
    </submittedName>
</protein>
<proteinExistence type="predicted"/>
<feature type="transmembrane region" description="Helical" evidence="6">
    <location>
        <begin position="259"/>
        <end position="281"/>
    </location>
</feature>
<comment type="subcellular location">
    <subcellularLocation>
        <location evidence="1">Cell membrane</location>
        <topology evidence="1">Multi-pass membrane protein</topology>
    </subcellularLocation>
</comment>
<dbReference type="AlphaFoldDB" id="A8F4J2"/>
<evidence type="ECO:0000256" key="2">
    <source>
        <dbReference type="ARBA" id="ARBA00022475"/>
    </source>
</evidence>
<dbReference type="Pfam" id="PF03176">
    <property type="entry name" value="MMPL"/>
    <property type="match status" value="2"/>
</dbReference>
<sequence length="778" mass="86968">MFLGEFIVKYRIPIVLIFIAAAIFLGYFGITNLTINSDLAGLAPQGNSFYTEQIDFLAEKLSSNTLTVIAYTDKNIQKTKAALQILKDRFENTDHIIETMKLDNPELFIKYGFLAIDSTGLKTVSDTLNLSVENMLDFSEWRKVITSFSTAQQLLEEYISQQGIDQYTMLSPDNRVMVINFVLKDNIIDVGNVSNAIQNLKKIANQVTKETGVRFLFTGTAVGVYESNEQVKKDFFLTTSISFIGICLLIYFGYGSLWILIFLMISMAIAMCITLGIVKLFSGEINIVTSFVNAMILGLGIDYGIHMITKITSHSLSGKIEEKSIVASVKEFFRPALAALMTTIGAFSSMFFGLSKPFMQMSIFSIVGVVSFFSTMLFFLPALLIIIKPKFKEKGKNRRFDFSFLVAGRTRKILRFIAIGAIVVFLPLGIINLKNYWYTPSGLVSEKSESSIAFSEVKKSFQKVGFGEICVIADNLEELERISNLIKNSGFMTTPLSMMSILEYASYENIDKLPSVYSDLFQIVNNPVLTAVFKKVGVYRQILEMLSMAKNSKNLQDVINELKKDVPMLFYEKDGVTKYVLYTDTTEDLYKENRIKRVFNFFKENNVQSYGYPTILYSVMNDMRGTIYWIALLVSAGVLVMLLIDTKSLKMSAVILACVMAAVVIAFGIGYVLEIHASFMTLLLIPILVGIGVDGMIHIKHISESNSRELISRTLKSITFCTFTTVAAFGSFSLAEGKLLQEFGILMGIGLSASWLITVFTAGYLLKGGDQFEDSDVH</sequence>
<feature type="transmembrane region" description="Helical" evidence="6">
    <location>
        <begin position="651"/>
        <end position="673"/>
    </location>
</feature>
<evidence type="ECO:0000313" key="8">
    <source>
        <dbReference type="EMBL" id="ABV33076.1"/>
    </source>
</evidence>
<feature type="transmembrane region" description="Helical" evidence="6">
    <location>
        <begin position="718"/>
        <end position="737"/>
    </location>
</feature>
<dbReference type="PANTHER" id="PTHR33406">
    <property type="entry name" value="MEMBRANE PROTEIN MJ1562-RELATED"/>
    <property type="match status" value="1"/>
</dbReference>
<evidence type="ECO:0000256" key="5">
    <source>
        <dbReference type="ARBA" id="ARBA00023136"/>
    </source>
</evidence>
<reference evidence="8 9" key="2">
    <citation type="journal article" date="2009" name="Proc. Natl. Acad. Sci. U.S.A.">
        <title>On the chimeric nature, thermophilic origin, and phylogenetic placement of the Thermotogales.</title>
        <authorList>
            <person name="Zhaxybayeva O."/>
            <person name="Swithers K.S."/>
            <person name="Lapierre P."/>
            <person name="Fournier G.P."/>
            <person name="Bickhart D.M."/>
            <person name="DeBoy R.T."/>
            <person name="Nelson K.E."/>
            <person name="Nesbo C.L."/>
            <person name="Doolittle W.F."/>
            <person name="Gogarten J.P."/>
            <person name="Noll K.M."/>
        </authorList>
    </citation>
    <scope>NUCLEOTIDE SEQUENCE [LARGE SCALE GENOMIC DNA]</scope>
    <source>
        <strain evidence="9">ATCC BAA-301 / DSM 14385 / NBRC 107922 / TMO</strain>
    </source>
</reference>
<keyword evidence="5 6" id="KW-0472">Membrane</keyword>
<feature type="transmembrane region" description="Helical" evidence="6">
    <location>
        <begin position="413"/>
        <end position="433"/>
    </location>
</feature>
<keyword evidence="4 6" id="KW-1133">Transmembrane helix</keyword>
<reference evidence="8 9" key="1">
    <citation type="submission" date="2007-08" db="EMBL/GenBank/DDBJ databases">
        <title>Complete sequence of Thermotoga lettingae TMO.</title>
        <authorList>
            <consortium name="US DOE Joint Genome Institute"/>
            <person name="Copeland A."/>
            <person name="Lucas S."/>
            <person name="Lapidus A."/>
            <person name="Barry K."/>
            <person name="Glavina del Rio T."/>
            <person name="Dalin E."/>
            <person name="Tice H."/>
            <person name="Pitluck S."/>
            <person name="Foster B."/>
            <person name="Bruce D."/>
            <person name="Schmutz J."/>
            <person name="Larimer F."/>
            <person name="Land M."/>
            <person name="Hauser L."/>
            <person name="Kyrpides N."/>
            <person name="Mikhailova N."/>
            <person name="Nelson K."/>
            <person name="Gogarten J.P."/>
            <person name="Noll K."/>
            <person name="Richardson P."/>
        </authorList>
    </citation>
    <scope>NUCLEOTIDE SEQUENCE [LARGE SCALE GENOMIC DNA]</scope>
    <source>
        <strain evidence="9">ATCC BAA-301 / DSM 14385 / NBRC 107922 / TMO</strain>
    </source>
</reference>
<dbReference type="HOGENOM" id="CLU_352267_0_0_0"/>
<feature type="transmembrane region" description="Helical" evidence="6">
    <location>
        <begin position="626"/>
        <end position="644"/>
    </location>
</feature>
<evidence type="ECO:0000256" key="3">
    <source>
        <dbReference type="ARBA" id="ARBA00022692"/>
    </source>
</evidence>
<accession>A8F4J2</accession>
<evidence type="ECO:0000313" key="9">
    <source>
        <dbReference type="Proteomes" id="UP000002016"/>
    </source>
</evidence>
<dbReference type="Gene3D" id="1.20.1640.10">
    <property type="entry name" value="Multidrug efflux transporter AcrB transmembrane domain"/>
    <property type="match status" value="2"/>
</dbReference>
<feature type="transmembrane region" description="Helical" evidence="6">
    <location>
        <begin position="679"/>
        <end position="697"/>
    </location>
</feature>
<gene>
    <name evidence="8" type="ordered locus">Tlet_0509</name>
</gene>
<evidence type="ECO:0000256" key="1">
    <source>
        <dbReference type="ARBA" id="ARBA00004651"/>
    </source>
</evidence>
<keyword evidence="2" id="KW-1003">Cell membrane</keyword>
<feature type="transmembrane region" description="Helical" evidence="6">
    <location>
        <begin position="12"/>
        <end position="30"/>
    </location>
</feature>
<name>A8F4J2_PSELT</name>
<feature type="domain" description="Membrane transport protein MMPL" evidence="7">
    <location>
        <begin position="169"/>
        <end position="390"/>
    </location>
</feature>
<evidence type="ECO:0000256" key="6">
    <source>
        <dbReference type="SAM" id="Phobius"/>
    </source>
</evidence>
<feature type="transmembrane region" description="Helical" evidence="6">
    <location>
        <begin position="287"/>
        <end position="305"/>
    </location>
</feature>
<evidence type="ECO:0000256" key="4">
    <source>
        <dbReference type="ARBA" id="ARBA00022989"/>
    </source>
</evidence>
<dbReference type="RefSeq" id="WP_012002557.1">
    <property type="nucleotide sequence ID" value="NC_009828.1"/>
</dbReference>
<dbReference type="EMBL" id="CP000812">
    <property type="protein sequence ID" value="ABV33076.1"/>
    <property type="molecule type" value="Genomic_DNA"/>
</dbReference>
<feature type="transmembrane region" description="Helical" evidence="6">
    <location>
        <begin position="361"/>
        <end position="387"/>
    </location>
</feature>
<dbReference type="PANTHER" id="PTHR33406:SF13">
    <property type="entry name" value="MEMBRANE PROTEIN YDFJ"/>
    <property type="match status" value="1"/>
</dbReference>
<dbReference type="GO" id="GO:0005886">
    <property type="term" value="C:plasma membrane"/>
    <property type="evidence" value="ECO:0007669"/>
    <property type="project" value="UniProtKB-SubCell"/>
</dbReference>
<feature type="transmembrane region" description="Helical" evidence="6">
    <location>
        <begin position="235"/>
        <end position="252"/>
    </location>
</feature>
<dbReference type="OrthoDB" id="49344at2"/>
<dbReference type="InterPro" id="IPR004869">
    <property type="entry name" value="MMPL_dom"/>
</dbReference>
<dbReference type="eggNOG" id="COG4258">
    <property type="taxonomic scope" value="Bacteria"/>
</dbReference>